<dbReference type="EMBL" id="ML769485">
    <property type="protein sequence ID" value="KAE9398267.1"/>
    <property type="molecule type" value="Genomic_DNA"/>
</dbReference>
<evidence type="ECO:0000313" key="2">
    <source>
        <dbReference type="Proteomes" id="UP000799118"/>
    </source>
</evidence>
<gene>
    <name evidence="1" type="ORF">BT96DRAFT_1020262</name>
</gene>
<dbReference type="AlphaFoldDB" id="A0A6A4HMK0"/>
<proteinExistence type="predicted"/>
<protein>
    <recommendedName>
        <fullName evidence="3">F-box domain-containing protein</fullName>
    </recommendedName>
</protein>
<dbReference type="Proteomes" id="UP000799118">
    <property type="component" value="Unassembled WGS sequence"/>
</dbReference>
<name>A0A6A4HMK0_9AGAR</name>
<keyword evidence="2" id="KW-1185">Reference proteome</keyword>
<dbReference type="SUPFAM" id="SSF52047">
    <property type="entry name" value="RNI-like"/>
    <property type="match status" value="1"/>
</dbReference>
<reference evidence="1" key="1">
    <citation type="journal article" date="2019" name="Environ. Microbiol.">
        <title>Fungal ecological strategies reflected in gene transcription - a case study of two litter decomposers.</title>
        <authorList>
            <person name="Barbi F."/>
            <person name="Kohler A."/>
            <person name="Barry K."/>
            <person name="Baskaran P."/>
            <person name="Daum C."/>
            <person name="Fauchery L."/>
            <person name="Ihrmark K."/>
            <person name="Kuo A."/>
            <person name="LaButti K."/>
            <person name="Lipzen A."/>
            <person name="Morin E."/>
            <person name="Grigoriev I.V."/>
            <person name="Henrissat B."/>
            <person name="Lindahl B."/>
            <person name="Martin F."/>
        </authorList>
    </citation>
    <scope>NUCLEOTIDE SEQUENCE</scope>
    <source>
        <strain evidence="1">JB14</strain>
    </source>
</reference>
<dbReference type="InterPro" id="IPR032675">
    <property type="entry name" value="LRR_dom_sf"/>
</dbReference>
<accession>A0A6A4HMK0</accession>
<evidence type="ECO:0000313" key="1">
    <source>
        <dbReference type="EMBL" id="KAE9398267.1"/>
    </source>
</evidence>
<dbReference type="Gene3D" id="3.80.10.10">
    <property type="entry name" value="Ribonuclease Inhibitor"/>
    <property type="match status" value="1"/>
</dbReference>
<organism evidence="1 2">
    <name type="scientific">Gymnopus androsaceus JB14</name>
    <dbReference type="NCBI Taxonomy" id="1447944"/>
    <lineage>
        <taxon>Eukaryota</taxon>
        <taxon>Fungi</taxon>
        <taxon>Dikarya</taxon>
        <taxon>Basidiomycota</taxon>
        <taxon>Agaricomycotina</taxon>
        <taxon>Agaricomycetes</taxon>
        <taxon>Agaricomycetidae</taxon>
        <taxon>Agaricales</taxon>
        <taxon>Marasmiineae</taxon>
        <taxon>Omphalotaceae</taxon>
        <taxon>Gymnopus</taxon>
    </lineage>
</organism>
<sequence length="433" mass="50314">MDRFSALPDEILDLISGEVQEPRSLFYMSLVSKNCYHVFSRRLYESVKSGDKQIDTLALLENERIPLTSPHPASFVKTLELEFFPLDPEWDVEEKEWQEQETIRENLFKRQADSALNNVAKYAILRRLSLRFPKIHLHKGLGKLNSIKLGHLRHLAVRCLILEHQSLDIFESLCRSSRTLNHLELHWDEWNDSPEAVARLLEVIPKACSNLQGIRMSTSFYPESYEPVQRVLDDPNFTFPLLDNCHCNDFMQCNALKFLERHPKIEKLQVSNVNIGDPEDEELDLVNGLANAKTLRQLDLTDYSMNTMSLVLLASVTKACPKLTHFKCALGNEKSMASRCPTFPDLIYSTIFRNLPNLEHLRLQFRHASDPEADMFQNSYFQVLASRHPLKTMQIDILVICAQRAQWKCFYFMKDNNRIIPAPKLDANRFDWF</sequence>
<evidence type="ECO:0008006" key="3">
    <source>
        <dbReference type="Google" id="ProtNLM"/>
    </source>
</evidence>